<comment type="caution">
    <text evidence="2">The sequence shown here is derived from an EMBL/GenBank/DDBJ whole genome shotgun (WGS) entry which is preliminary data.</text>
</comment>
<feature type="region of interest" description="Disordered" evidence="1">
    <location>
        <begin position="1"/>
        <end position="22"/>
    </location>
</feature>
<gene>
    <name evidence="2" type="ORF">DSL92_06385</name>
</gene>
<feature type="region of interest" description="Disordered" evidence="1">
    <location>
        <begin position="76"/>
        <end position="100"/>
    </location>
</feature>
<organism evidence="2">
    <name type="scientific">Billgrantia gudaonensis</name>
    <dbReference type="NCBI Taxonomy" id="376427"/>
    <lineage>
        <taxon>Bacteria</taxon>
        <taxon>Pseudomonadati</taxon>
        <taxon>Pseudomonadota</taxon>
        <taxon>Gammaproteobacteria</taxon>
        <taxon>Oceanospirillales</taxon>
        <taxon>Halomonadaceae</taxon>
        <taxon>Billgrantia</taxon>
    </lineage>
</organism>
<sequence length="100" mass="10019">MVGLVVNPRGAPAPRAMQGDARRATAITGRESGKVGASARAISVAGCPRAPRSWPRRGGVDSCIAGLAGSRVAEFDGAGDAQSPGQCRVKGVSPLLAARP</sequence>
<proteinExistence type="predicted"/>
<evidence type="ECO:0000313" key="2">
    <source>
        <dbReference type="EMBL" id="RUA22306.1"/>
    </source>
</evidence>
<name>A0A3S0NDV6_9GAMM</name>
<accession>A0A3S0NDV6</accession>
<dbReference type="AlphaFoldDB" id="A0A3S0NDV6"/>
<evidence type="ECO:0000256" key="1">
    <source>
        <dbReference type="SAM" id="MobiDB-lite"/>
    </source>
</evidence>
<reference evidence="2" key="1">
    <citation type="submission" date="2018-12" db="EMBL/GenBank/DDBJ databases">
        <authorList>
            <person name="Jadhav K."/>
            <person name="Kushwaha B."/>
            <person name="Jadhav I."/>
        </authorList>
    </citation>
    <scope>NUCLEOTIDE SEQUENCE [LARGE SCALE GENOMIC DNA]</scope>
    <source>
        <strain evidence="2">SBS 10</strain>
    </source>
</reference>
<protein>
    <submittedName>
        <fullName evidence="2">Uncharacterized protein</fullName>
    </submittedName>
</protein>
<dbReference type="EMBL" id="RXHI01000019">
    <property type="protein sequence ID" value="RUA22306.1"/>
    <property type="molecule type" value="Genomic_DNA"/>
</dbReference>